<evidence type="ECO:0000313" key="3">
    <source>
        <dbReference type="Proteomes" id="UP000326396"/>
    </source>
</evidence>
<protein>
    <submittedName>
        <fullName evidence="2">Uncharacterized protein</fullName>
    </submittedName>
</protein>
<comment type="caution">
    <text evidence="2">The sequence shown here is derived from an EMBL/GenBank/DDBJ whole genome shotgun (WGS) entry which is preliminary data.</text>
</comment>
<accession>A0A5N6PU75</accession>
<gene>
    <name evidence="2" type="ORF">E3N88_04342</name>
</gene>
<name>A0A5N6PU75_9ASTR</name>
<dbReference type="AlphaFoldDB" id="A0A5N6PU75"/>
<proteinExistence type="predicted"/>
<dbReference type="EMBL" id="SZYD01000002">
    <property type="protein sequence ID" value="KAD7117074.1"/>
    <property type="molecule type" value="Genomic_DNA"/>
</dbReference>
<dbReference type="Proteomes" id="UP000326396">
    <property type="component" value="Linkage Group LG10"/>
</dbReference>
<evidence type="ECO:0000313" key="2">
    <source>
        <dbReference type="EMBL" id="KAD7117074.1"/>
    </source>
</evidence>
<evidence type="ECO:0000256" key="1">
    <source>
        <dbReference type="SAM" id="MobiDB-lite"/>
    </source>
</evidence>
<feature type="region of interest" description="Disordered" evidence="1">
    <location>
        <begin position="31"/>
        <end position="57"/>
    </location>
</feature>
<sequence length="94" mass="10190">MVRRSMNNYDGGIFNFDGKVGLSREDVDGGVGLSTEEVDGGVGLSREEVNGGVGGAWNRPTMGLGRWGWEEGFGPPLLQKRSADMVRRPQTFCL</sequence>
<reference evidence="2 3" key="1">
    <citation type="submission" date="2019-05" db="EMBL/GenBank/DDBJ databases">
        <title>Mikania micrantha, genome provides insights into the molecular mechanism of rapid growth.</title>
        <authorList>
            <person name="Liu B."/>
        </authorList>
    </citation>
    <scope>NUCLEOTIDE SEQUENCE [LARGE SCALE GENOMIC DNA]</scope>
    <source>
        <strain evidence="2">NLD-2019</strain>
        <tissue evidence="2">Leaf</tissue>
    </source>
</reference>
<keyword evidence="3" id="KW-1185">Reference proteome</keyword>
<organism evidence="2 3">
    <name type="scientific">Mikania micrantha</name>
    <name type="common">bitter vine</name>
    <dbReference type="NCBI Taxonomy" id="192012"/>
    <lineage>
        <taxon>Eukaryota</taxon>
        <taxon>Viridiplantae</taxon>
        <taxon>Streptophyta</taxon>
        <taxon>Embryophyta</taxon>
        <taxon>Tracheophyta</taxon>
        <taxon>Spermatophyta</taxon>
        <taxon>Magnoliopsida</taxon>
        <taxon>eudicotyledons</taxon>
        <taxon>Gunneridae</taxon>
        <taxon>Pentapetalae</taxon>
        <taxon>asterids</taxon>
        <taxon>campanulids</taxon>
        <taxon>Asterales</taxon>
        <taxon>Asteraceae</taxon>
        <taxon>Asteroideae</taxon>
        <taxon>Heliantheae alliance</taxon>
        <taxon>Eupatorieae</taxon>
        <taxon>Mikania</taxon>
    </lineage>
</organism>